<dbReference type="Pfam" id="PF07722">
    <property type="entry name" value="Peptidase_C26"/>
    <property type="match status" value="1"/>
</dbReference>
<dbReference type="AlphaFoldDB" id="A0A9X7J5L4"/>
<keyword evidence="1" id="KW-0808">Transferase</keyword>
<dbReference type="SUPFAM" id="SSF52317">
    <property type="entry name" value="Class I glutamine amidotransferase-like"/>
    <property type="match status" value="1"/>
</dbReference>
<keyword evidence="1" id="KW-0315">Glutamine amidotransferase</keyword>
<dbReference type="PANTHER" id="PTHR43235">
    <property type="entry name" value="GLUTAMINE AMIDOTRANSFERASE PB2B2.05-RELATED"/>
    <property type="match status" value="1"/>
</dbReference>
<dbReference type="PANTHER" id="PTHR43235:SF1">
    <property type="entry name" value="GLUTAMINE AMIDOTRANSFERASE PB2B2.05-RELATED"/>
    <property type="match status" value="1"/>
</dbReference>
<dbReference type="InterPro" id="IPR029062">
    <property type="entry name" value="Class_I_gatase-like"/>
</dbReference>
<dbReference type="EMBL" id="PVXL01000017">
    <property type="protein sequence ID" value="PRR76924.1"/>
    <property type="molecule type" value="Genomic_DNA"/>
</dbReference>
<dbReference type="GO" id="GO:0006598">
    <property type="term" value="P:polyamine catabolic process"/>
    <property type="evidence" value="ECO:0007669"/>
    <property type="project" value="TreeGrafter"/>
</dbReference>
<comment type="caution">
    <text evidence="1">The sequence shown here is derived from an EMBL/GenBank/DDBJ whole genome shotgun (WGS) entry which is preliminary data.</text>
</comment>
<keyword evidence="2" id="KW-1185">Reference proteome</keyword>
<dbReference type="EC" id="2.4.2.-" evidence="1"/>
<dbReference type="CDD" id="cd01745">
    <property type="entry name" value="GATase1_2"/>
    <property type="match status" value="1"/>
</dbReference>
<name>A0A9X7J5L4_9FIRM</name>
<dbReference type="RefSeq" id="WP_054937587.1">
    <property type="nucleotide sequence ID" value="NZ_PVXL01000017.1"/>
</dbReference>
<dbReference type="PROSITE" id="PS51273">
    <property type="entry name" value="GATASE_TYPE_1"/>
    <property type="match status" value="1"/>
</dbReference>
<reference evidence="1 2" key="1">
    <citation type="submission" date="2018-03" db="EMBL/GenBank/DDBJ databases">
        <title>Genome sequence of Moorella stamsii DSM 26217.</title>
        <authorList>
            <person name="Poehlein A."/>
            <person name="Daniel R."/>
        </authorList>
    </citation>
    <scope>NUCLEOTIDE SEQUENCE [LARGE SCALE GENOMIC DNA]</scope>
    <source>
        <strain evidence="2">DSM 26217</strain>
    </source>
</reference>
<keyword evidence="1" id="KW-0328">Glycosyltransferase</keyword>
<dbReference type="GO" id="GO:0005829">
    <property type="term" value="C:cytosol"/>
    <property type="evidence" value="ECO:0007669"/>
    <property type="project" value="TreeGrafter"/>
</dbReference>
<sequence>MGSTRVGITTGWEQGNVVPGWFLIYTVKACVEAVEKAGGIPLLLPVVNDPEIRRETLNNIDALIAAGEVLSVKRNVLKGNQAKDLESQNPLRFANERDYLLGALERNMPVLGICRGHQVLNVVCGGTMYLDDIHLRPENSGIVHQQGSRPPAETIHKVEMDGILARLTGKGEAMVNSFHRQAVMEPPPGFAVVARAPDGIVEAMASLEHDFVLGVQFHPEVLQESFWLELFRELVNAGARYSQTGNTD</sequence>
<accession>A0A9X7J5L4</accession>
<evidence type="ECO:0000313" key="1">
    <source>
        <dbReference type="EMBL" id="PRR76924.1"/>
    </source>
</evidence>
<dbReference type="InterPro" id="IPR011697">
    <property type="entry name" value="Peptidase_C26"/>
</dbReference>
<gene>
    <name evidence="1" type="ORF">MOST_03800</name>
</gene>
<protein>
    <submittedName>
        <fullName evidence="1">Glutamine amidotransferase</fullName>
        <ecNumber evidence="1">2.4.2.-</ecNumber>
    </submittedName>
</protein>
<evidence type="ECO:0000313" key="2">
    <source>
        <dbReference type="Proteomes" id="UP000239430"/>
    </source>
</evidence>
<dbReference type="GO" id="GO:0033969">
    <property type="term" value="F:gamma-glutamyl-gamma-aminobutyrate hydrolase activity"/>
    <property type="evidence" value="ECO:0007669"/>
    <property type="project" value="TreeGrafter"/>
</dbReference>
<proteinExistence type="predicted"/>
<organism evidence="1 2">
    <name type="scientific">Neomoorella stamsii</name>
    <dbReference type="NCBI Taxonomy" id="1266720"/>
    <lineage>
        <taxon>Bacteria</taxon>
        <taxon>Bacillati</taxon>
        <taxon>Bacillota</taxon>
        <taxon>Clostridia</taxon>
        <taxon>Neomoorellales</taxon>
        <taxon>Neomoorellaceae</taxon>
        <taxon>Neomoorella</taxon>
    </lineage>
</organism>
<dbReference type="InterPro" id="IPR044668">
    <property type="entry name" value="PuuD-like"/>
</dbReference>
<dbReference type="Proteomes" id="UP000239430">
    <property type="component" value="Unassembled WGS sequence"/>
</dbReference>
<dbReference type="GO" id="GO:0016757">
    <property type="term" value="F:glycosyltransferase activity"/>
    <property type="evidence" value="ECO:0007669"/>
    <property type="project" value="UniProtKB-KW"/>
</dbReference>
<dbReference type="Gene3D" id="3.40.50.880">
    <property type="match status" value="1"/>
</dbReference>